<dbReference type="Proteomes" id="UP000020103">
    <property type="component" value="Unassembled WGS sequence"/>
</dbReference>
<comment type="caution">
    <text evidence="3">The sequence shown here is derived from an EMBL/GenBank/DDBJ whole genome shotgun (WGS) entry which is preliminary data.</text>
</comment>
<gene>
    <name evidence="3" type="ORF">I543_1062</name>
</gene>
<feature type="domain" description="DUF3658" evidence="2">
    <location>
        <begin position="181"/>
        <end position="276"/>
    </location>
</feature>
<dbReference type="AlphaFoldDB" id="A0A829QAH3"/>
<dbReference type="Pfam" id="PF08874">
    <property type="entry name" value="DUF1835"/>
    <property type="match status" value="1"/>
</dbReference>
<evidence type="ECO:0000259" key="2">
    <source>
        <dbReference type="Pfam" id="PF12395"/>
    </source>
</evidence>
<evidence type="ECO:0008006" key="5">
    <source>
        <dbReference type="Google" id="ProtNLM"/>
    </source>
</evidence>
<evidence type="ECO:0000313" key="3">
    <source>
        <dbReference type="EMBL" id="EUA49197.1"/>
    </source>
</evidence>
<evidence type="ECO:0000313" key="4">
    <source>
        <dbReference type="Proteomes" id="UP000020103"/>
    </source>
</evidence>
<dbReference type="InterPro" id="IPR014973">
    <property type="entry name" value="DUF1835"/>
</dbReference>
<dbReference type="Pfam" id="PF12395">
    <property type="entry name" value="DUF3658"/>
    <property type="match status" value="1"/>
</dbReference>
<evidence type="ECO:0000259" key="1">
    <source>
        <dbReference type="Pfam" id="PF08874"/>
    </source>
</evidence>
<sequence length="308" mass="33903">MVRDVCGSLGWDWPLTSWRRGRFARMASHCQEIISFLGKTGCMYMLHVVSGLSAASGLRVALDASAEHCRDRLVWFPDSLSVGPLEASDPASRLQWWQWWADMVIAQTGQPASRPGEGLAAFWGEVIGADHLVLWYGQGDAHDSAFFHAMCDRLSDNAFSVVTLDGASGAHTAEELARHLNDARSIPANERAAVRAAWKQLEQENQAFRILSNGNLVSAPEDYYDGALLNEASSQWTPIPRIVAPVMARMDIGDSPLFWRIKSLVESGVLVADDDPWLVEHSKVRLARGARWQANGEPGPPTACTHTQ</sequence>
<organism evidence="3 4">
    <name type="scientific">Mycobacteroides abscessus 21</name>
    <dbReference type="NCBI Taxonomy" id="1299324"/>
    <lineage>
        <taxon>Bacteria</taxon>
        <taxon>Bacillati</taxon>
        <taxon>Actinomycetota</taxon>
        <taxon>Actinomycetes</taxon>
        <taxon>Mycobacteriales</taxon>
        <taxon>Mycobacteriaceae</taxon>
        <taxon>Mycobacteroides</taxon>
        <taxon>Mycobacteroides abscessus</taxon>
    </lineage>
</organism>
<proteinExistence type="predicted"/>
<name>A0A829QAH3_9MYCO</name>
<reference evidence="3 4" key="1">
    <citation type="submission" date="2013-12" db="EMBL/GenBank/DDBJ databases">
        <authorList>
            <person name="Madinger N."/>
            <person name="Lenaerts A."/>
            <person name="Ordway D."/>
            <person name="DeGroote M.A."/>
            <person name="Parker T."/>
            <person name="Sizemore C."/>
            <person name="Tallon L.J."/>
            <person name="Sadzewicz L.K."/>
            <person name="Sengamalay N."/>
            <person name="Fraser C.M."/>
            <person name="Hine E."/>
            <person name="Shefchek K.A."/>
            <person name="Das S.P."/>
            <person name="Tettelin H."/>
        </authorList>
    </citation>
    <scope>NUCLEOTIDE SEQUENCE [LARGE SCALE GENOMIC DNA]</scope>
    <source>
        <strain evidence="3 4">21</strain>
    </source>
</reference>
<dbReference type="EMBL" id="JAOF01000001">
    <property type="protein sequence ID" value="EUA49197.1"/>
    <property type="molecule type" value="Genomic_DNA"/>
</dbReference>
<feature type="domain" description="DUF1835" evidence="1">
    <location>
        <begin position="46"/>
        <end position="161"/>
    </location>
</feature>
<dbReference type="InterPro" id="IPR022123">
    <property type="entry name" value="DUF3658"/>
</dbReference>
<protein>
    <recommendedName>
        <fullName evidence="5">DUF1835 domain-containing protein</fullName>
    </recommendedName>
</protein>
<accession>A0A829QAH3</accession>